<keyword evidence="3 5" id="KW-0378">Hydrolase</keyword>
<keyword evidence="9" id="KW-1185">Reference proteome</keyword>
<dbReference type="PIRSF" id="PIRSF000972">
    <property type="entry name" value="Arylsulf_plant"/>
    <property type="match status" value="1"/>
</dbReference>
<evidence type="ECO:0000313" key="9">
    <source>
        <dbReference type="Proteomes" id="UP001175261"/>
    </source>
</evidence>
<evidence type="ECO:0000256" key="4">
    <source>
        <dbReference type="ARBA" id="ARBA00023180"/>
    </source>
</evidence>
<protein>
    <recommendedName>
        <fullName evidence="5">Arylsulfatase</fullName>
        <shortName evidence="5">AS</shortName>
        <ecNumber evidence="5">3.1.6.1</ecNumber>
    </recommendedName>
    <alternativeName>
        <fullName evidence="5">Aryl-sulfate sulphohydrolase</fullName>
    </alternativeName>
</protein>
<dbReference type="Proteomes" id="UP001175261">
    <property type="component" value="Unassembled WGS sequence"/>
</dbReference>
<sequence>MAHDGIIPTPADPWTMFGSSLEKVKMRPDAAQCWIALLAALLGFTSSLQLDFNSKDQIPLLGASSSGAARRNNVVFILTDDQDLHMNSLDYMPHLQKHLLQQGTFYRRHFTTTAICCPARVSILTGKVPHNTNVTDLMPPYGGYPKFIREGLNDNYLPIWLQAHGYNTYYAGKLFNAHHVNNYNDPFVKGWNQSDFLLDPYVYMYLNATFQRNHDPPVSHEGEYVTDVLASKAQGFLDQALREDEPFFLTIAPNAPHSNVDASFANINFTDSPRNWTWKMTTPIPAARHAHLFEDVVVPRTENFNPDVQVVPGWIRDQPKLTQENVDWNDDFYRNRLRALQAVDELVDDVFKKLDAAGVLDHTYVVYTTDNGFHISQHRLQPGKECGYDEDINIPLIIRGPGVPAGAVSDVVTAHADLAPTFLSMIGAPQRADFDGVVIPLTAREQTEASKGRHEHVTVEFWGMAGSEGKFPYHDKLGESFFLTNNTYKSIRIIGERYNLYYSVWCHGEHELYDLHTDPGQLRNLLDERSPRSGRDLLLGYPLDSVVARLDALLLVGKTCKGLTCSQPWRALHPQGDVQTLGDALRREFDDFYIKQQPRVSFGWCAGGHVLAAEGAQFDKDGVAYWRPDWSNWV</sequence>
<feature type="domain" description="Sulfatase N-terminal" evidence="7">
    <location>
        <begin position="73"/>
        <end position="427"/>
    </location>
</feature>
<dbReference type="EMBL" id="JAPDFR010000001">
    <property type="protein sequence ID" value="KAK0391699.1"/>
    <property type="molecule type" value="Genomic_DNA"/>
</dbReference>
<organism evidence="8 9">
    <name type="scientific">Sarocladium strictum</name>
    <name type="common">Black bundle disease fungus</name>
    <name type="synonym">Acremonium strictum</name>
    <dbReference type="NCBI Taxonomy" id="5046"/>
    <lineage>
        <taxon>Eukaryota</taxon>
        <taxon>Fungi</taxon>
        <taxon>Dikarya</taxon>
        <taxon>Ascomycota</taxon>
        <taxon>Pezizomycotina</taxon>
        <taxon>Sordariomycetes</taxon>
        <taxon>Hypocreomycetidae</taxon>
        <taxon>Hypocreales</taxon>
        <taxon>Sarocladiaceae</taxon>
        <taxon>Sarocladium</taxon>
    </lineage>
</organism>
<dbReference type="InterPro" id="IPR024607">
    <property type="entry name" value="Sulfatase_CS"/>
</dbReference>
<comment type="caution">
    <text evidence="8">The sequence shown here is derived from an EMBL/GenBank/DDBJ whole genome shotgun (WGS) entry which is preliminary data.</text>
</comment>
<dbReference type="PANTHER" id="PTHR43108:SF8">
    <property type="entry name" value="SD21168P"/>
    <property type="match status" value="1"/>
</dbReference>
<name>A0AA39LC87_SARSR</name>
<dbReference type="GO" id="GO:0004065">
    <property type="term" value="F:arylsulfatase activity"/>
    <property type="evidence" value="ECO:0007669"/>
    <property type="project" value="UniProtKB-UniRule"/>
</dbReference>
<evidence type="ECO:0000256" key="2">
    <source>
        <dbReference type="ARBA" id="ARBA00022729"/>
    </source>
</evidence>
<dbReference type="PROSITE" id="PS00523">
    <property type="entry name" value="SULFATASE_1"/>
    <property type="match status" value="1"/>
</dbReference>
<evidence type="ECO:0000259" key="7">
    <source>
        <dbReference type="Pfam" id="PF00884"/>
    </source>
</evidence>
<dbReference type="GO" id="GO:0018958">
    <property type="term" value="P:phenol-containing compound metabolic process"/>
    <property type="evidence" value="ECO:0007669"/>
    <property type="project" value="InterPro"/>
</dbReference>
<dbReference type="InterPro" id="IPR017850">
    <property type="entry name" value="Alkaline_phosphatase_core_sf"/>
</dbReference>
<dbReference type="Pfam" id="PF00884">
    <property type="entry name" value="Sulfatase"/>
    <property type="match status" value="1"/>
</dbReference>
<dbReference type="PANTHER" id="PTHR43108">
    <property type="entry name" value="N-ACETYLGLUCOSAMINE-6-SULFATASE FAMILY MEMBER"/>
    <property type="match status" value="1"/>
</dbReference>
<dbReference type="AlphaFoldDB" id="A0AA39LC87"/>
<gene>
    <name evidence="8" type="ORF">NLU13_1198</name>
</gene>
<comment type="PTM">
    <text evidence="6">The conversion to 3-oxoalanine (also known as C-formylglycine, FGly), of a serine or cysteine residue in prokaryotes and of a cysteine residue in eukaryotes, is critical for catalytic activity.</text>
</comment>
<dbReference type="SUPFAM" id="SSF53649">
    <property type="entry name" value="Alkaline phosphatase-like"/>
    <property type="match status" value="1"/>
</dbReference>
<dbReference type="FunFam" id="3.40.720.10:FF:000051">
    <property type="entry name" value="Arylsulfatase"/>
    <property type="match status" value="1"/>
</dbReference>
<evidence type="ECO:0000256" key="5">
    <source>
        <dbReference type="PIRNR" id="PIRNR000972"/>
    </source>
</evidence>
<keyword evidence="2" id="KW-0732">Signal</keyword>
<comment type="catalytic activity">
    <reaction evidence="5">
        <text>an aryl sulfate + H2O = a phenol + sulfate + H(+)</text>
        <dbReference type="Rhea" id="RHEA:17261"/>
        <dbReference type="ChEBI" id="CHEBI:15377"/>
        <dbReference type="ChEBI" id="CHEBI:15378"/>
        <dbReference type="ChEBI" id="CHEBI:16189"/>
        <dbReference type="ChEBI" id="CHEBI:33853"/>
        <dbReference type="ChEBI" id="CHEBI:140317"/>
        <dbReference type="EC" id="3.1.6.1"/>
    </reaction>
</comment>
<dbReference type="EC" id="3.1.6.1" evidence="5"/>
<evidence type="ECO:0000256" key="3">
    <source>
        <dbReference type="ARBA" id="ARBA00022801"/>
    </source>
</evidence>
<feature type="modified residue" description="3-oxoalanine (Cys)" evidence="6">
    <location>
        <position position="116"/>
    </location>
</feature>
<dbReference type="Gene3D" id="3.40.720.10">
    <property type="entry name" value="Alkaline Phosphatase, subunit A"/>
    <property type="match status" value="1"/>
</dbReference>
<keyword evidence="4" id="KW-0325">Glycoprotein</keyword>
<evidence type="ECO:0000256" key="1">
    <source>
        <dbReference type="ARBA" id="ARBA00008779"/>
    </source>
</evidence>
<accession>A0AA39LC87</accession>
<dbReference type="CDD" id="cd16147">
    <property type="entry name" value="G6S"/>
    <property type="match status" value="1"/>
</dbReference>
<dbReference type="GO" id="GO:0005539">
    <property type="term" value="F:glycosaminoglycan binding"/>
    <property type="evidence" value="ECO:0007669"/>
    <property type="project" value="TreeGrafter"/>
</dbReference>
<comment type="similarity">
    <text evidence="1 5">Belongs to the sulfatase family.</text>
</comment>
<proteinExistence type="inferred from homology"/>
<evidence type="ECO:0000313" key="8">
    <source>
        <dbReference type="EMBL" id="KAK0391699.1"/>
    </source>
</evidence>
<dbReference type="GO" id="GO:0008449">
    <property type="term" value="F:N-acetylglucosamine-6-sulfatase activity"/>
    <property type="evidence" value="ECO:0007669"/>
    <property type="project" value="TreeGrafter"/>
</dbReference>
<evidence type="ECO:0000256" key="6">
    <source>
        <dbReference type="PIRSR" id="PIRSR000972-50"/>
    </source>
</evidence>
<dbReference type="InterPro" id="IPR012083">
    <property type="entry name" value="Arylsulfatase"/>
</dbReference>
<reference evidence="8" key="1">
    <citation type="submission" date="2022-10" db="EMBL/GenBank/DDBJ databases">
        <title>Determination and structural analysis of whole genome sequence of Sarocladium strictum F4-1.</title>
        <authorList>
            <person name="Hu L."/>
            <person name="Jiang Y."/>
        </authorList>
    </citation>
    <scope>NUCLEOTIDE SEQUENCE</scope>
    <source>
        <strain evidence="8">F4-1</strain>
    </source>
</reference>
<dbReference type="InterPro" id="IPR000917">
    <property type="entry name" value="Sulfatase_N"/>
</dbReference>